<gene>
    <name evidence="2" type="ORF">GRF59_26045</name>
</gene>
<dbReference type="PANTHER" id="PTHR36110:SF2">
    <property type="entry name" value="RING-CLEAVING DIOXYGENASE MHQE-RELATED"/>
    <property type="match status" value="1"/>
</dbReference>
<feature type="domain" description="VOC" evidence="1">
    <location>
        <begin position="6"/>
        <end position="130"/>
    </location>
</feature>
<dbReference type="PROSITE" id="PS51819">
    <property type="entry name" value="VOC"/>
    <property type="match status" value="2"/>
</dbReference>
<organism evidence="2 3">
    <name type="scientific">Paenibacillus dendrobii</name>
    <dbReference type="NCBI Taxonomy" id="2691084"/>
    <lineage>
        <taxon>Bacteria</taxon>
        <taxon>Bacillati</taxon>
        <taxon>Bacillota</taxon>
        <taxon>Bacilli</taxon>
        <taxon>Bacillales</taxon>
        <taxon>Paenibacillaceae</taxon>
        <taxon>Paenibacillus</taxon>
    </lineage>
</organism>
<dbReference type="InterPro" id="IPR029068">
    <property type="entry name" value="Glyas_Bleomycin-R_OHBP_Dase"/>
</dbReference>
<accession>A0A7X3LKY5</accession>
<dbReference type="RefSeq" id="WP_160500664.1">
    <property type="nucleotide sequence ID" value="NZ_WUBI01000006.1"/>
</dbReference>
<evidence type="ECO:0000313" key="2">
    <source>
        <dbReference type="EMBL" id="MWV47063.1"/>
    </source>
</evidence>
<evidence type="ECO:0000259" key="1">
    <source>
        <dbReference type="PROSITE" id="PS51819"/>
    </source>
</evidence>
<keyword evidence="3" id="KW-1185">Reference proteome</keyword>
<dbReference type="InterPro" id="IPR004360">
    <property type="entry name" value="Glyas_Fos-R_dOase_dom"/>
</dbReference>
<dbReference type="SUPFAM" id="SSF54593">
    <property type="entry name" value="Glyoxalase/Bleomycin resistance protein/Dihydroxybiphenyl dioxygenase"/>
    <property type="match status" value="1"/>
</dbReference>
<dbReference type="GO" id="GO:0051213">
    <property type="term" value="F:dioxygenase activity"/>
    <property type="evidence" value="ECO:0007669"/>
    <property type="project" value="UniProtKB-KW"/>
</dbReference>
<dbReference type="PANTHER" id="PTHR36110">
    <property type="entry name" value="RING-CLEAVING DIOXYGENASE MHQE-RELATED"/>
    <property type="match status" value="1"/>
</dbReference>
<evidence type="ECO:0000313" key="3">
    <source>
        <dbReference type="Proteomes" id="UP000460318"/>
    </source>
</evidence>
<keyword evidence="2" id="KW-0223">Dioxygenase</keyword>
<comment type="caution">
    <text evidence="2">The sequence shown here is derived from an EMBL/GenBank/DDBJ whole genome shotgun (WGS) entry which is preliminary data.</text>
</comment>
<proteinExistence type="predicted"/>
<dbReference type="AlphaFoldDB" id="A0A7X3LKY5"/>
<keyword evidence="2" id="KW-0560">Oxidoreductase</keyword>
<dbReference type="CDD" id="cd08347">
    <property type="entry name" value="PcpA_C_like"/>
    <property type="match status" value="1"/>
</dbReference>
<dbReference type="InterPro" id="IPR037523">
    <property type="entry name" value="VOC_core"/>
</dbReference>
<sequence>MLRTAGIHHITAFVNNAQQNVDFHAGVLGLRLVKKTINFDAPDVYHLYFGNENGSPGTIITFFPQDNARTGEIGGGQVSITVYAIPKGSMEFWMNRLDAFEIRHETTSRFGERFLRFSDPSGLLIELVEREEGTPSAWSFNGVPVEHAIKGFGGAVLSSVSSENTMLVLERVLGLLRIGEDDGLVRFQGFGDIGHIIDVNAENASWGNPGAGTVHHIAWRARDYEEHEKWRELLVQIGFQPTQVIDRQYFNAIYFREPGGILFEIATDPPGFARDEAEDELGTHLMLPEWYEPQRDLIEQGLPKIEVREVEGI</sequence>
<protein>
    <submittedName>
        <fullName evidence="2">Ring-cleaving dioxygenase</fullName>
    </submittedName>
</protein>
<dbReference type="Proteomes" id="UP000460318">
    <property type="component" value="Unassembled WGS sequence"/>
</dbReference>
<dbReference type="InterPro" id="IPR052537">
    <property type="entry name" value="Extradiol_RC_dioxygenase"/>
</dbReference>
<reference evidence="2 3" key="1">
    <citation type="submission" date="2019-12" db="EMBL/GenBank/DDBJ databases">
        <title>Paenibacillus sp. nov., an endophytic bacterium isolated from the stem of Dendrobium.</title>
        <authorList>
            <person name="Zhao R."/>
        </authorList>
    </citation>
    <scope>NUCLEOTIDE SEQUENCE [LARGE SCALE GENOMIC DNA]</scope>
    <source>
        <strain evidence="2 3">HJL G12</strain>
    </source>
</reference>
<name>A0A7X3LKY5_9BACL</name>
<dbReference type="Gene3D" id="3.10.180.10">
    <property type="entry name" value="2,3-Dihydroxybiphenyl 1,2-Dioxygenase, domain 1"/>
    <property type="match status" value="2"/>
</dbReference>
<feature type="domain" description="VOC" evidence="1">
    <location>
        <begin position="151"/>
        <end position="268"/>
    </location>
</feature>
<dbReference type="Pfam" id="PF00903">
    <property type="entry name" value="Glyoxalase"/>
    <property type="match status" value="2"/>
</dbReference>
<dbReference type="EMBL" id="WUBI01000006">
    <property type="protein sequence ID" value="MWV47063.1"/>
    <property type="molecule type" value="Genomic_DNA"/>
</dbReference>